<proteinExistence type="predicted"/>
<name>K5X5K7_AGABU</name>
<accession>K5X5K7</accession>
<dbReference type="OrthoDB" id="3222238at2759"/>
<keyword evidence="2" id="KW-1185">Reference proteome</keyword>
<dbReference type="OMA" id="HAFLAPH"/>
<dbReference type="Gene3D" id="3.80.10.10">
    <property type="entry name" value="Ribonuclease Inhibitor"/>
    <property type="match status" value="1"/>
</dbReference>
<dbReference type="HOGENOM" id="CLU_040552_0_0_1"/>
<dbReference type="RefSeq" id="XP_007330933.1">
    <property type="nucleotide sequence ID" value="XM_007330871.1"/>
</dbReference>
<dbReference type="InterPro" id="IPR032675">
    <property type="entry name" value="LRR_dom_sf"/>
</dbReference>
<dbReference type="KEGG" id="abp:AGABI1DRAFT92576"/>
<dbReference type="Proteomes" id="UP000008493">
    <property type="component" value="Unassembled WGS sequence"/>
</dbReference>
<reference evidence="2" key="1">
    <citation type="journal article" date="2012" name="Proc. Natl. Acad. Sci. U.S.A.">
        <title>Genome sequence of the button mushroom Agaricus bisporus reveals mechanisms governing adaptation to a humic-rich ecological niche.</title>
        <authorList>
            <person name="Morin E."/>
            <person name="Kohler A."/>
            <person name="Baker A.R."/>
            <person name="Foulongne-Oriol M."/>
            <person name="Lombard V."/>
            <person name="Nagy L.G."/>
            <person name="Ohm R.A."/>
            <person name="Patyshakuliyeva A."/>
            <person name="Brun A."/>
            <person name="Aerts A.L."/>
            <person name="Bailey A.M."/>
            <person name="Billette C."/>
            <person name="Coutinho P.M."/>
            <person name="Deakin G."/>
            <person name="Doddapaneni H."/>
            <person name="Floudas D."/>
            <person name="Grimwood J."/>
            <person name="Hilden K."/>
            <person name="Kuees U."/>
            <person name="LaButti K.M."/>
            <person name="Lapidus A."/>
            <person name="Lindquist E.A."/>
            <person name="Lucas S.M."/>
            <person name="Murat C."/>
            <person name="Riley R.W."/>
            <person name="Salamov A.A."/>
            <person name="Schmutz J."/>
            <person name="Subramanian V."/>
            <person name="Woesten H.A.B."/>
            <person name="Xu J."/>
            <person name="Eastwood D.C."/>
            <person name="Foster G.D."/>
            <person name="Sonnenberg A.S."/>
            <person name="Cullen D."/>
            <person name="de Vries R.P."/>
            <person name="Lundell T."/>
            <person name="Hibbett D.S."/>
            <person name="Henrissat B."/>
            <person name="Burton K.S."/>
            <person name="Kerrigan R.W."/>
            <person name="Challen M.P."/>
            <person name="Grigoriev I.V."/>
            <person name="Martin F."/>
        </authorList>
    </citation>
    <scope>NUCLEOTIDE SEQUENCE [LARGE SCALE GENOMIC DNA]</scope>
    <source>
        <strain evidence="2">JB137-S8 / ATCC MYA-4627 / FGSC 10392</strain>
    </source>
</reference>
<evidence type="ECO:0000313" key="2">
    <source>
        <dbReference type="Proteomes" id="UP000008493"/>
    </source>
</evidence>
<dbReference type="GeneID" id="18832457"/>
<protein>
    <submittedName>
        <fullName evidence="1">Uncharacterized protein</fullName>
    </submittedName>
</protein>
<dbReference type="SUPFAM" id="SSF52047">
    <property type="entry name" value="RNI-like"/>
    <property type="match status" value="1"/>
</dbReference>
<sequence length="500" mass="56673">MSKTFIHSLDVWNEVLSHIEVSLEDDEKRIVEEKRKTILSIALLSRELTELSLNALWKNMTTLSPIVTVANSGGESFEYDWSGSWRITEQLETTPDFINNLIQNLKRVRNIRVQINKKELELWQILHAFLAPHSITYLLPCLRNLSLISPFGFGSDSFIGVIAYVLAPSLISITMTGQWPEGASWPTVQHFMNSHALPNLEELSYVDTDFNDFPKGITRLTGLQRLFFENEAGFYHFDSLESLASLGRLQKLTIPVNELRFENTSPISSTFHNLQELKLLTENRETLDLFLQKIKLPSLTSLEIVMEWPLDQMLGLDSINSRYPKLAHLTLSCFEVSGHSYKLTMDDLMAIINGREIESIKLNDVPHALGGADVVQLVGLLPKLHTLVIVDPKEIFPGAILTSLSQFSSLRHIELPLDFSPLTNDLLSGKTSQSRNWQLVKFVSPHSVGLPDDASRKAVLLRNMLHLFPNLEELGGQGQPMKELRDIFEVVKIIFRKPIL</sequence>
<evidence type="ECO:0000313" key="1">
    <source>
        <dbReference type="EMBL" id="EKM78222.1"/>
    </source>
</evidence>
<dbReference type="InParanoid" id="K5X5K7"/>
<dbReference type="EMBL" id="JH971392">
    <property type="protein sequence ID" value="EKM78222.1"/>
    <property type="molecule type" value="Genomic_DNA"/>
</dbReference>
<organism evidence="1 2">
    <name type="scientific">Agaricus bisporus var. burnettii (strain JB137-S8 / ATCC MYA-4627 / FGSC 10392)</name>
    <name type="common">White button mushroom</name>
    <dbReference type="NCBI Taxonomy" id="597362"/>
    <lineage>
        <taxon>Eukaryota</taxon>
        <taxon>Fungi</taxon>
        <taxon>Dikarya</taxon>
        <taxon>Basidiomycota</taxon>
        <taxon>Agaricomycotina</taxon>
        <taxon>Agaricomycetes</taxon>
        <taxon>Agaricomycetidae</taxon>
        <taxon>Agaricales</taxon>
        <taxon>Agaricineae</taxon>
        <taxon>Agaricaceae</taxon>
        <taxon>Agaricus</taxon>
    </lineage>
</organism>
<dbReference type="AlphaFoldDB" id="K5X5K7"/>
<gene>
    <name evidence="1" type="ORF">AGABI1DRAFT_92576</name>
</gene>